<keyword evidence="2" id="KW-0479">Metal-binding</keyword>
<evidence type="ECO:0000256" key="1">
    <source>
        <dbReference type="ARBA" id="ARBA00005568"/>
    </source>
</evidence>
<evidence type="ECO:0000256" key="2">
    <source>
        <dbReference type="ARBA" id="ARBA00022723"/>
    </source>
</evidence>
<comment type="similarity">
    <text evidence="1">Belongs to the HpcH/HpaI aldolase family.</text>
</comment>
<dbReference type="Pfam" id="PF03328">
    <property type="entry name" value="HpcH_HpaI"/>
    <property type="match status" value="1"/>
</dbReference>
<feature type="region of interest" description="Disordered" evidence="4">
    <location>
        <begin position="1"/>
        <end position="22"/>
    </location>
</feature>
<dbReference type="PANTHER" id="PTHR30502">
    <property type="entry name" value="2-KETO-3-DEOXY-L-RHAMNONATE ALDOLASE"/>
    <property type="match status" value="1"/>
</dbReference>
<evidence type="ECO:0000313" key="6">
    <source>
        <dbReference type="EMBL" id="MTD52472.1"/>
    </source>
</evidence>
<evidence type="ECO:0000259" key="5">
    <source>
        <dbReference type="Pfam" id="PF03328"/>
    </source>
</evidence>
<name>A0A6N7YKD0_9PSEU</name>
<organism evidence="6 7">
    <name type="scientific">Amycolatopsis pithecellobii</name>
    <dbReference type="NCBI Taxonomy" id="664692"/>
    <lineage>
        <taxon>Bacteria</taxon>
        <taxon>Bacillati</taxon>
        <taxon>Actinomycetota</taxon>
        <taxon>Actinomycetes</taxon>
        <taxon>Pseudonocardiales</taxon>
        <taxon>Pseudonocardiaceae</taxon>
        <taxon>Amycolatopsis</taxon>
    </lineage>
</organism>
<evidence type="ECO:0000256" key="3">
    <source>
        <dbReference type="ARBA" id="ARBA00023239"/>
    </source>
</evidence>
<dbReference type="PANTHER" id="PTHR30502:SF0">
    <property type="entry name" value="PHOSPHOENOLPYRUVATE CARBOXYLASE FAMILY PROTEIN"/>
    <property type="match status" value="1"/>
</dbReference>
<accession>A0A6N7YKD0</accession>
<dbReference type="RefSeq" id="WP_154754732.1">
    <property type="nucleotide sequence ID" value="NZ_WMBA01000001.1"/>
</dbReference>
<feature type="domain" description="HpcH/HpaI aldolase/citrate lyase" evidence="5">
    <location>
        <begin position="46"/>
        <end position="268"/>
    </location>
</feature>
<reference evidence="6 7" key="1">
    <citation type="submission" date="2019-11" db="EMBL/GenBank/DDBJ databases">
        <title>Draft genome of Amycolatopsis RM579.</title>
        <authorList>
            <person name="Duangmal K."/>
            <person name="Mingma R."/>
        </authorList>
    </citation>
    <scope>NUCLEOTIDE SEQUENCE [LARGE SCALE GENOMIC DNA]</scope>
    <source>
        <strain evidence="6 7">RM579</strain>
    </source>
</reference>
<dbReference type="InterPro" id="IPR015813">
    <property type="entry name" value="Pyrv/PenolPyrv_kinase-like_dom"/>
</dbReference>
<dbReference type="GO" id="GO:0046872">
    <property type="term" value="F:metal ion binding"/>
    <property type="evidence" value="ECO:0007669"/>
    <property type="project" value="UniProtKB-KW"/>
</dbReference>
<evidence type="ECO:0000313" key="7">
    <source>
        <dbReference type="Proteomes" id="UP000440096"/>
    </source>
</evidence>
<dbReference type="InterPro" id="IPR005000">
    <property type="entry name" value="Aldolase/citrate-lyase_domain"/>
</dbReference>
<dbReference type="AlphaFoldDB" id="A0A6N7YKD0"/>
<dbReference type="InterPro" id="IPR040442">
    <property type="entry name" value="Pyrv_kinase-like_dom_sf"/>
</dbReference>
<dbReference type="OrthoDB" id="3353438at2"/>
<dbReference type="GO" id="GO:0005737">
    <property type="term" value="C:cytoplasm"/>
    <property type="evidence" value="ECO:0007669"/>
    <property type="project" value="TreeGrafter"/>
</dbReference>
<keyword evidence="7" id="KW-1185">Reference proteome</keyword>
<protein>
    <recommendedName>
        <fullName evidence="5">HpcH/HpaI aldolase/citrate lyase domain-containing protein</fullName>
    </recommendedName>
</protein>
<comment type="caution">
    <text evidence="6">The sequence shown here is derived from an EMBL/GenBank/DDBJ whole genome shotgun (WGS) entry which is preliminary data.</text>
</comment>
<keyword evidence="3" id="KW-0456">Lyase</keyword>
<dbReference type="EMBL" id="WMBA01000001">
    <property type="protein sequence ID" value="MTD52472.1"/>
    <property type="molecule type" value="Genomic_DNA"/>
</dbReference>
<dbReference type="GO" id="GO:0016832">
    <property type="term" value="F:aldehyde-lyase activity"/>
    <property type="evidence" value="ECO:0007669"/>
    <property type="project" value="TreeGrafter"/>
</dbReference>
<dbReference type="Proteomes" id="UP000440096">
    <property type="component" value="Unassembled WGS sequence"/>
</dbReference>
<sequence>MLRKPDSRGCGRIGNERHSRNAGEERAVARINGLIDKLARKEIAFGTWVQSGDFAAARVAGDSSADFAFVDMEHTGFHFPDLGHTLQWMVSRRTAAQQPAPASPIVRTPPNASERNQWMTKQALDYGAMGILLPQVMNADDVAAAVEAARYPLGPDGIGPQGVRGSLPFQAMRYWGMTSVPDYYEKADLWPLNEHGELLLLLLVENVAAWENIEELVAVPGVGGVVWGAGDGAVSMGIRTFDITDPRLTPYRRKVISACKAAGVAVGTPAAGVAVGSPAPDIYEAIDEGFDFIALGRWDSDLAAKARDYAASKAG</sequence>
<dbReference type="InterPro" id="IPR050251">
    <property type="entry name" value="HpcH-HpaI_aldolase"/>
</dbReference>
<dbReference type="SUPFAM" id="SSF51621">
    <property type="entry name" value="Phosphoenolpyruvate/pyruvate domain"/>
    <property type="match status" value="1"/>
</dbReference>
<proteinExistence type="inferred from homology"/>
<dbReference type="Gene3D" id="3.20.20.60">
    <property type="entry name" value="Phosphoenolpyruvate-binding domains"/>
    <property type="match status" value="1"/>
</dbReference>
<gene>
    <name evidence="6" type="ORF">GKO32_00510</name>
</gene>
<evidence type="ECO:0000256" key="4">
    <source>
        <dbReference type="SAM" id="MobiDB-lite"/>
    </source>
</evidence>